<protein>
    <submittedName>
        <fullName evidence="1">Uncharacterized protein</fullName>
    </submittedName>
</protein>
<evidence type="ECO:0000313" key="2">
    <source>
        <dbReference type="Proteomes" id="UP001152523"/>
    </source>
</evidence>
<comment type="caution">
    <text evidence="1">The sequence shown here is derived from an EMBL/GenBank/DDBJ whole genome shotgun (WGS) entry which is preliminary data.</text>
</comment>
<organism evidence="1 2">
    <name type="scientific">Cuscuta epithymum</name>
    <dbReference type="NCBI Taxonomy" id="186058"/>
    <lineage>
        <taxon>Eukaryota</taxon>
        <taxon>Viridiplantae</taxon>
        <taxon>Streptophyta</taxon>
        <taxon>Embryophyta</taxon>
        <taxon>Tracheophyta</taxon>
        <taxon>Spermatophyta</taxon>
        <taxon>Magnoliopsida</taxon>
        <taxon>eudicotyledons</taxon>
        <taxon>Gunneridae</taxon>
        <taxon>Pentapetalae</taxon>
        <taxon>asterids</taxon>
        <taxon>lamiids</taxon>
        <taxon>Solanales</taxon>
        <taxon>Convolvulaceae</taxon>
        <taxon>Cuscuteae</taxon>
        <taxon>Cuscuta</taxon>
        <taxon>Cuscuta subgen. Cuscuta</taxon>
    </lineage>
</organism>
<dbReference type="AlphaFoldDB" id="A0AAV0D0K7"/>
<dbReference type="CDD" id="cd09272">
    <property type="entry name" value="RNase_HI_RT_Ty1"/>
    <property type="match status" value="1"/>
</dbReference>
<evidence type="ECO:0000313" key="1">
    <source>
        <dbReference type="EMBL" id="CAH9087215.1"/>
    </source>
</evidence>
<sequence length="103" mass="11784">MACGFKLTVTSLFLWPTLMLIGQVVRTTVVPPLVMPFFWSQSYFLPSWRSKKQPTISKSYTEAEYRAIAYTIQDNIFIRSLISEMGIQLSTPVQLHYDNVSAS</sequence>
<name>A0AAV0D0K7_9ASTE</name>
<dbReference type="Proteomes" id="UP001152523">
    <property type="component" value="Unassembled WGS sequence"/>
</dbReference>
<proteinExistence type="predicted"/>
<keyword evidence="2" id="KW-1185">Reference proteome</keyword>
<gene>
    <name evidence="1" type="ORF">CEPIT_LOCUS10063</name>
</gene>
<accession>A0AAV0D0K7</accession>
<reference evidence="1" key="1">
    <citation type="submission" date="2022-07" db="EMBL/GenBank/DDBJ databases">
        <authorList>
            <person name="Macas J."/>
            <person name="Novak P."/>
            <person name="Neumann P."/>
        </authorList>
    </citation>
    <scope>NUCLEOTIDE SEQUENCE</scope>
</reference>
<dbReference type="EMBL" id="CAMAPF010000058">
    <property type="protein sequence ID" value="CAH9087215.1"/>
    <property type="molecule type" value="Genomic_DNA"/>
</dbReference>